<accession>A0A2N5XVC9</accession>
<feature type="transmembrane region" description="Helical" evidence="1">
    <location>
        <begin position="51"/>
        <end position="73"/>
    </location>
</feature>
<keyword evidence="3" id="KW-1185">Reference proteome</keyword>
<dbReference type="AlphaFoldDB" id="A0A2N5XVC9"/>
<keyword evidence="1" id="KW-1133">Transmembrane helix</keyword>
<reference evidence="2 3" key="1">
    <citation type="submission" date="2018-01" db="EMBL/GenBank/DDBJ databases">
        <title>The draft genome sequence of Cohaesibacter sp. H1304.</title>
        <authorList>
            <person name="Wang N.-N."/>
            <person name="Du Z.-J."/>
        </authorList>
    </citation>
    <scope>NUCLEOTIDE SEQUENCE [LARGE SCALE GENOMIC DNA]</scope>
    <source>
        <strain evidence="2 3">H1304</strain>
    </source>
</reference>
<sequence>MTVSKHLTAVSRRQHQTEITTEICDLSECHLQKNVDVYHPLIPENKQSIEFALIVINLSMVLQPYIWCILTAIGGSNK</sequence>
<comment type="caution">
    <text evidence="2">The sequence shown here is derived from an EMBL/GenBank/DDBJ whole genome shotgun (WGS) entry which is preliminary data.</text>
</comment>
<proteinExistence type="predicted"/>
<keyword evidence="1" id="KW-0472">Membrane</keyword>
<evidence type="ECO:0000313" key="2">
    <source>
        <dbReference type="EMBL" id="PLW78463.1"/>
    </source>
</evidence>
<gene>
    <name evidence="2" type="ORF">C0081_04250</name>
</gene>
<organism evidence="2 3">
    <name type="scientific">Cohaesibacter celericrescens</name>
    <dbReference type="NCBI Taxonomy" id="2067669"/>
    <lineage>
        <taxon>Bacteria</taxon>
        <taxon>Pseudomonadati</taxon>
        <taxon>Pseudomonadota</taxon>
        <taxon>Alphaproteobacteria</taxon>
        <taxon>Hyphomicrobiales</taxon>
        <taxon>Cohaesibacteraceae</taxon>
    </lineage>
</organism>
<dbReference type="Proteomes" id="UP000234881">
    <property type="component" value="Unassembled WGS sequence"/>
</dbReference>
<evidence type="ECO:0000256" key="1">
    <source>
        <dbReference type="SAM" id="Phobius"/>
    </source>
</evidence>
<dbReference type="EMBL" id="PKUQ01000006">
    <property type="protein sequence ID" value="PLW78463.1"/>
    <property type="molecule type" value="Genomic_DNA"/>
</dbReference>
<name>A0A2N5XVC9_9HYPH</name>
<evidence type="ECO:0000313" key="3">
    <source>
        <dbReference type="Proteomes" id="UP000234881"/>
    </source>
</evidence>
<protein>
    <submittedName>
        <fullName evidence="2">Uncharacterized protein</fullName>
    </submittedName>
</protein>
<keyword evidence="1" id="KW-0812">Transmembrane</keyword>